<evidence type="ECO:0000313" key="6">
    <source>
        <dbReference type="EMBL" id="NYD31351.1"/>
    </source>
</evidence>
<dbReference type="GO" id="GO:0003677">
    <property type="term" value="F:DNA binding"/>
    <property type="evidence" value="ECO:0007669"/>
    <property type="project" value="InterPro"/>
</dbReference>
<keyword evidence="4 5" id="KW-0234">DNA repair</keyword>
<organism evidence="6 7">
    <name type="scientific">Nocardioides kongjuensis</name>
    <dbReference type="NCBI Taxonomy" id="349522"/>
    <lineage>
        <taxon>Bacteria</taxon>
        <taxon>Bacillati</taxon>
        <taxon>Actinomycetota</taxon>
        <taxon>Actinomycetes</taxon>
        <taxon>Propionibacteriales</taxon>
        <taxon>Nocardioidaceae</taxon>
        <taxon>Nocardioides</taxon>
    </lineage>
</organism>
<evidence type="ECO:0000256" key="2">
    <source>
        <dbReference type="ARBA" id="ARBA00022763"/>
    </source>
</evidence>
<evidence type="ECO:0000256" key="3">
    <source>
        <dbReference type="ARBA" id="ARBA00022801"/>
    </source>
</evidence>
<dbReference type="HAMAP" id="MF_00527">
    <property type="entry name" value="3MGH"/>
    <property type="match status" value="1"/>
</dbReference>
<dbReference type="GO" id="GO:0006284">
    <property type="term" value="P:base-excision repair"/>
    <property type="evidence" value="ECO:0007669"/>
    <property type="project" value="InterPro"/>
</dbReference>
<evidence type="ECO:0000256" key="1">
    <source>
        <dbReference type="ARBA" id="ARBA00009232"/>
    </source>
</evidence>
<dbReference type="PANTHER" id="PTHR10429">
    <property type="entry name" value="DNA-3-METHYLADENINE GLYCOSYLASE"/>
    <property type="match status" value="1"/>
</dbReference>
<dbReference type="NCBIfam" id="NF002003">
    <property type="entry name" value="PRK00802.1-3"/>
    <property type="match status" value="1"/>
</dbReference>
<dbReference type="Gene3D" id="3.10.300.10">
    <property type="entry name" value="Methylpurine-DNA glycosylase (MPG)"/>
    <property type="match status" value="1"/>
</dbReference>
<dbReference type="PANTHER" id="PTHR10429:SF0">
    <property type="entry name" value="DNA-3-METHYLADENINE GLYCOSYLASE"/>
    <property type="match status" value="1"/>
</dbReference>
<dbReference type="GO" id="GO:0003905">
    <property type="term" value="F:alkylbase DNA N-glycosylase activity"/>
    <property type="evidence" value="ECO:0007669"/>
    <property type="project" value="InterPro"/>
</dbReference>
<dbReference type="InterPro" id="IPR003180">
    <property type="entry name" value="MPG"/>
</dbReference>
<name>A0A852RCN7_9ACTN</name>
<evidence type="ECO:0000256" key="4">
    <source>
        <dbReference type="ARBA" id="ARBA00023204"/>
    </source>
</evidence>
<dbReference type="InterPro" id="IPR011034">
    <property type="entry name" value="Formyl_transferase-like_C_sf"/>
</dbReference>
<keyword evidence="6" id="KW-0326">Glycosidase</keyword>
<evidence type="ECO:0000313" key="7">
    <source>
        <dbReference type="Proteomes" id="UP000582231"/>
    </source>
</evidence>
<keyword evidence="2 5" id="KW-0227">DNA damage</keyword>
<dbReference type="Proteomes" id="UP000582231">
    <property type="component" value="Unassembled WGS sequence"/>
</dbReference>
<sequence length="204" mass="22313">MPPRHQADVVRRARALLDRTITGHGVTVRITEVEAYGGVEDPASHAFTRTPRSEIMYGPAYRLYVYRSYGIHFCANVVTGPTEIGAAVLLRAGEVVEGHELARFRRGETPPERDVNLARGPGNLAQALGITLDDLGTDLLAAHDDGDFTGVRLGPEPRTRKRTIAGPRVGVSKAADVPWRFWLEGDPTVSAYKRSPRAPRPPQS</sequence>
<reference evidence="6 7" key="1">
    <citation type="submission" date="2020-07" db="EMBL/GenBank/DDBJ databases">
        <title>Sequencing the genomes of 1000 actinobacteria strains.</title>
        <authorList>
            <person name="Klenk H.-P."/>
        </authorList>
    </citation>
    <scope>NUCLEOTIDE SEQUENCE [LARGE SCALE GENOMIC DNA]</scope>
    <source>
        <strain evidence="6 7">DSM 19082</strain>
    </source>
</reference>
<dbReference type="Pfam" id="PF02245">
    <property type="entry name" value="Pur_DNA_glyco"/>
    <property type="match status" value="1"/>
</dbReference>
<dbReference type="CDD" id="cd00540">
    <property type="entry name" value="AAG"/>
    <property type="match status" value="1"/>
</dbReference>
<dbReference type="NCBIfam" id="TIGR00567">
    <property type="entry name" value="3mg"/>
    <property type="match status" value="1"/>
</dbReference>
<proteinExistence type="inferred from homology"/>
<dbReference type="RefSeq" id="WP_179727474.1">
    <property type="nucleotide sequence ID" value="NZ_BAABEF010000001.1"/>
</dbReference>
<dbReference type="SUPFAM" id="SSF50486">
    <property type="entry name" value="FMT C-terminal domain-like"/>
    <property type="match status" value="1"/>
</dbReference>
<dbReference type="AlphaFoldDB" id="A0A852RCN7"/>
<comment type="similarity">
    <text evidence="1 5">Belongs to the DNA glycosylase MPG family.</text>
</comment>
<dbReference type="EC" id="3.2.2.-" evidence="5"/>
<dbReference type="EMBL" id="JACCBF010000001">
    <property type="protein sequence ID" value="NYD31351.1"/>
    <property type="molecule type" value="Genomic_DNA"/>
</dbReference>
<keyword evidence="3 5" id="KW-0378">Hydrolase</keyword>
<gene>
    <name evidence="6" type="ORF">BJ958_002897</name>
</gene>
<comment type="caution">
    <text evidence="6">The sequence shown here is derived from an EMBL/GenBank/DDBJ whole genome shotgun (WGS) entry which is preliminary data.</text>
</comment>
<dbReference type="InterPro" id="IPR036995">
    <property type="entry name" value="MPG_sf"/>
</dbReference>
<evidence type="ECO:0000256" key="5">
    <source>
        <dbReference type="HAMAP-Rule" id="MF_00527"/>
    </source>
</evidence>
<accession>A0A852RCN7</accession>
<keyword evidence="7" id="KW-1185">Reference proteome</keyword>
<protein>
    <recommendedName>
        <fullName evidence="5">Putative 3-methyladenine DNA glycosylase</fullName>
        <ecNumber evidence="5">3.2.2.-</ecNumber>
    </recommendedName>
</protein>